<dbReference type="GO" id="GO:0009223">
    <property type="term" value="P:pyrimidine deoxyribonucleotide catabolic process"/>
    <property type="evidence" value="ECO:0007669"/>
    <property type="project" value="TreeGrafter"/>
</dbReference>
<dbReference type="PANTHER" id="PTHR16504:SF4">
    <property type="entry name" value="5'(3')-DEOXYRIBONUCLEOTIDASE"/>
    <property type="match status" value="1"/>
</dbReference>
<keyword evidence="3" id="KW-1185">Reference proteome</keyword>
<evidence type="ECO:0000313" key="3">
    <source>
        <dbReference type="Proteomes" id="UP000199492"/>
    </source>
</evidence>
<dbReference type="Pfam" id="PF06941">
    <property type="entry name" value="NT5C"/>
    <property type="match status" value="1"/>
</dbReference>
<dbReference type="InterPro" id="IPR010708">
    <property type="entry name" value="5'(3')-deoxyribonucleotidase"/>
</dbReference>
<dbReference type="SFLD" id="SFLDG01126">
    <property type="entry name" value="C1.2:_Nucleotidase_Like"/>
    <property type="match status" value="1"/>
</dbReference>
<dbReference type="AlphaFoldDB" id="A0A1G7WEG6"/>
<name>A0A1G7WEG6_9FLAO</name>
<dbReference type="PANTHER" id="PTHR16504">
    <property type="entry name" value="5'(3')-DEOXYRIBONUCLEOTIDASE"/>
    <property type="match status" value="1"/>
</dbReference>
<dbReference type="SUPFAM" id="SSF56784">
    <property type="entry name" value="HAD-like"/>
    <property type="match status" value="1"/>
</dbReference>
<proteinExistence type="inferred from homology"/>
<gene>
    <name evidence="2" type="ORF">SAMN04489796_101338</name>
</gene>
<comment type="similarity">
    <text evidence="1">Belongs to the 5'(3')-deoxyribonucleotidase family.</text>
</comment>
<accession>A0A1G7WEG6</accession>
<reference evidence="3" key="1">
    <citation type="submission" date="2016-10" db="EMBL/GenBank/DDBJ databases">
        <authorList>
            <person name="Varghese N."/>
            <person name="Submissions S."/>
        </authorList>
    </citation>
    <scope>NUCLEOTIDE SEQUENCE [LARGE SCALE GENOMIC DNA]</scope>
    <source>
        <strain evidence="3">DSM 15363</strain>
    </source>
</reference>
<dbReference type="EMBL" id="FNCZ01000001">
    <property type="protein sequence ID" value="SDG70415.1"/>
    <property type="molecule type" value="Genomic_DNA"/>
</dbReference>
<protein>
    <submittedName>
        <fullName evidence="2">5' nucleotidase, deoxy (Pyrimidine), type C protein (NT5C)</fullName>
    </submittedName>
</protein>
<dbReference type="SFLD" id="SFLDG01145">
    <property type="entry name" value="C1.2.1"/>
    <property type="match status" value="1"/>
</dbReference>
<dbReference type="InterPro" id="IPR023214">
    <property type="entry name" value="HAD_sf"/>
</dbReference>
<organism evidence="2 3">
    <name type="scientific">Winogradskyella thalassocola</name>
    <dbReference type="NCBI Taxonomy" id="262004"/>
    <lineage>
        <taxon>Bacteria</taxon>
        <taxon>Pseudomonadati</taxon>
        <taxon>Bacteroidota</taxon>
        <taxon>Flavobacteriia</taxon>
        <taxon>Flavobacteriales</taxon>
        <taxon>Flavobacteriaceae</taxon>
        <taxon>Winogradskyella</taxon>
    </lineage>
</organism>
<dbReference type="RefSeq" id="WP_245710066.1">
    <property type="nucleotide sequence ID" value="NZ_FNCZ01000001.1"/>
</dbReference>
<dbReference type="Proteomes" id="UP000199492">
    <property type="component" value="Unassembled WGS sequence"/>
</dbReference>
<dbReference type="InterPro" id="IPR036412">
    <property type="entry name" value="HAD-like_sf"/>
</dbReference>
<dbReference type="SFLD" id="SFLDS00003">
    <property type="entry name" value="Haloacid_Dehalogenase"/>
    <property type="match status" value="1"/>
</dbReference>
<dbReference type="Gene3D" id="3.40.50.1000">
    <property type="entry name" value="HAD superfamily/HAD-like"/>
    <property type="match status" value="1"/>
</dbReference>
<dbReference type="STRING" id="262004.SAMN04489796_101338"/>
<evidence type="ECO:0000313" key="2">
    <source>
        <dbReference type="EMBL" id="SDG70415.1"/>
    </source>
</evidence>
<sequence>MTTITIGKILHKYQNFLTEYEVKKLREVQRGKTDFPTQVNDLKHALFGEEWDFMTKENSDTGNPMSQEYTDRVNKKREAFGVSPINDDGYSTDNTSDIFCEEVVRHTKNYKELLELKKKNAKQIVFVDMDNVLVNFQSGIDKISEEEKLKYEGDLDDVPGIFSLMDPYEGAIEGYKWLAKNFDTYILSTAPWDNPSAWTDKLLWVKKHLPDVAYKRLILSHNKHLAKGDFLIDDRTANGAENFPGKHIHFSEKGKGFEDWKTVISYMKNLA</sequence>
<dbReference type="GO" id="GO:0008253">
    <property type="term" value="F:5'-nucleotidase activity"/>
    <property type="evidence" value="ECO:0007669"/>
    <property type="project" value="InterPro"/>
</dbReference>
<evidence type="ECO:0000256" key="1">
    <source>
        <dbReference type="ARBA" id="ARBA00009589"/>
    </source>
</evidence>